<accession>A0AA41R3H4</accession>
<feature type="transmembrane region" description="Helical" evidence="1">
    <location>
        <begin position="379"/>
        <end position="398"/>
    </location>
</feature>
<dbReference type="GO" id="GO:0008168">
    <property type="term" value="F:methyltransferase activity"/>
    <property type="evidence" value="ECO:0007669"/>
    <property type="project" value="UniProtKB-KW"/>
</dbReference>
<evidence type="ECO:0000313" key="2">
    <source>
        <dbReference type="EMBL" id="MCJ8501609.1"/>
    </source>
</evidence>
<dbReference type="SUPFAM" id="SSF82866">
    <property type="entry name" value="Multidrug efflux transporter AcrB transmembrane domain"/>
    <property type="match status" value="2"/>
</dbReference>
<organism evidence="2 3">
    <name type="scientific">Desulfatitalea alkaliphila</name>
    <dbReference type="NCBI Taxonomy" id="2929485"/>
    <lineage>
        <taxon>Bacteria</taxon>
        <taxon>Pseudomonadati</taxon>
        <taxon>Thermodesulfobacteriota</taxon>
        <taxon>Desulfobacteria</taxon>
        <taxon>Desulfobacterales</taxon>
        <taxon>Desulfosarcinaceae</taxon>
        <taxon>Desulfatitalea</taxon>
    </lineage>
</organism>
<keyword evidence="2" id="KW-0808">Transferase</keyword>
<dbReference type="AlphaFoldDB" id="A0AA41R3H4"/>
<dbReference type="CDD" id="cd02440">
    <property type="entry name" value="AdoMet_MTases"/>
    <property type="match status" value="1"/>
</dbReference>
<feature type="transmembrane region" description="Helical" evidence="1">
    <location>
        <begin position="311"/>
        <end position="334"/>
    </location>
</feature>
<dbReference type="GO" id="GO:0005886">
    <property type="term" value="C:plasma membrane"/>
    <property type="evidence" value="ECO:0007669"/>
    <property type="project" value="TreeGrafter"/>
</dbReference>
<comment type="caution">
    <text evidence="2">The sequence shown here is derived from an EMBL/GenBank/DDBJ whole genome shotgun (WGS) entry which is preliminary data.</text>
</comment>
<dbReference type="PANTHER" id="PTHR33406:SF13">
    <property type="entry name" value="MEMBRANE PROTEIN YDFJ"/>
    <property type="match status" value="1"/>
</dbReference>
<feature type="transmembrane region" description="Helical" evidence="1">
    <location>
        <begin position="699"/>
        <end position="720"/>
    </location>
</feature>
<feature type="transmembrane region" description="Helical" evidence="1">
    <location>
        <begin position="262"/>
        <end position="278"/>
    </location>
</feature>
<dbReference type="Proteomes" id="UP001165427">
    <property type="component" value="Unassembled WGS sequence"/>
</dbReference>
<dbReference type="Gene3D" id="1.20.1640.10">
    <property type="entry name" value="Multidrug efflux transporter AcrB transmembrane domain"/>
    <property type="match status" value="2"/>
</dbReference>
<dbReference type="RefSeq" id="WP_246909899.1">
    <property type="nucleotide sequence ID" value="NZ_JALJRB010000015.1"/>
</dbReference>
<reference evidence="2" key="1">
    <citation type="submission" date="2022-04" db="EMBL/GenBank/DDBJ databases">
        <title>Desulfatitalea alkaliphila sp. nov., a novel anaerobic sulfate-reducing bacterium isolated from terrestrial mud volcano, Taman Peninsula, Russia.</title>
        <authorList>
            <person name="Khomyakova M.A."/>
            <person name="Merkel A.Y."/>
            <person name="Slobodkin A.I."/>
        </authorList>
    </citation>
    <scope>NUCLEOTIDE SEQUENCE</scope>
    <source>
        <strain evidence="2">M08but</strain>
    </source>
</reference>
<dbReference type="InterPro" id="IPR050545">
    <property type="entry name" value="Mycobact_MmpL"/>
</dbReference>
<feature type="transmembrane region" description="Helical" evidence="1">
    <location>
        <begin position="764"/>
        <end position="785"/>
    </location>
</feature>
<dbReference type="SUPFAM" id="SSF53335">
    <property type="entry name" value="S-adenosyl-L-methionine-dependent methyltransferases"/>
    <property type="match status" value="1"/>
</dbReference>
<keyword evidence="1" id="KW-1133">Transmembrane helix</keyword>
<feature type="transmembrane region" description="Helical" evidence="1">
    <location>
        <begin position="285"/>
        <end position="305"/>
    </location>
</feature>
<feature type="transmembrane region" description="Helical" evidence="1">
    <location>
        <begin position="740"/>
        <end position="758"/>
    </location>
</feature>
<proteinExistence type="predicted"/>
<keyword evidence="1" id="KW-0812">Transmembrane</keyword>
<evidence type="ECO:0000313" key="3">
    <source>
        <dbReference type="Proteomes" id="UP001165427"/>
    </source>
</evidence>
<evidence type="ECO:0000256" key="1">
    <source>
        <dbReference type="SAM" id="Phobius"/>
    </source>
</evidence>
<dbReference type="InterPro" id="IPR029063">
    <property type="entry name" value="SAM-dependent_MTases_sf"/>
</dbReference>
<feature type="transmembrane region" description="Helical" evidence="1">
    <location>
        <begin position="642"/>
        <end position="667"/>
    </location>
</feature>
<gene>
    <name evidence="2" type="ORF">MRX98_13585</name>
</gene>
<feature type="transmembrane region" description="Helical" evidence="1">
    <location>
        <begin position="418"/>
        <end position="444"/>
    </location>
</feature>
<dbReference type="GO" id="GO:0032259">
    <property type="term" value="P:methylation"/>
    <property type="evidence" value="ECO:0007669"/>
    <property type="project" value="UniProtKB-KW"/>
</dbReference>
<feature type="transmembrane region" description="Helical" evidence="1">
    <location>
        <begin position="350"/>
        <end position="373"/>
    </location>
</feature>
<sequence>MRIHTPLFLLTLLVIGALVATGLWIARIDTDITRYLPSDAPAIADAGAIFQHHPMQGQMAIDLAVAAPNPELLTRTARYVENRLQESGLFRQVGMAAMQALMPELLTHVTEQLPILFTAEELQTRVGPLLSPDQIQSRLIALRHQLLGLDAIGQASRISRDPLALGEIVLARLAHLAPTRDVDLLDGRPLSSDGRHLLVVATPTQPGADTAFALRLETFLATLADEVALRTADTEPVALTPMGAYRAALDNERIARRDVQKAIGLATLGIALLLLIAFPRPLLGLFAFLPAAAGTAAAFFILALVHDTISIMAIGFGGAVISITVDHGIAYLLFLDQTQTTYGRRASREIWAIGLVAALTSIGAFAALNLTGFPVLAQLGQFAALGIGLAFLFVHYALPKIFPEMPPARQRRLPLWQLVNRIPTAGKGTALAALAFALGMLFFAKPVFDTGLGRMNTVGPETAAAEALMDRVWGGGVFERIYVMTTAPDPAALQAIGDRLLTLFQEDLTQQRLAEGFLPGMLFPGERRRAANFRAWREFWTPERRATVRAALAEQGGALGFAPGAFTPFLTTLERTAPPPSAAVPAAFHDLMGIVAGADGTWMQFATLTAGPRHDPERFHDRYGDLAKLFDPVFFSRTLGELLFTTFIKMLAVVGLSVALLIFFFFFDLKLTAITLAPLLFALVCTLGTLNLIGHPLDIPGLMLAIVVLGMGTDYALLLVRAYQRYGGFADPGFERIRMAVLMAACSTLLGFGVLCLAEHQLLYSAGITSLLGIGYALIGAFVLLPPMLAHHLQHRSTDAPGTATTIAQRILRRYRPLEPYPRLFARFKLRHDMLFCELASHLEDARPPRTVLDIGCGYGVPGCWMLERFASAHIHAIDPDPERARVAARVFGERGTVTSADAPHWPPPAEPAEMVLLLDVIHFLDAPTLHRTLARLHRHMAPQGLLLIRTVVPPDGTRASFHWVLDALRMKMAGIVAHHRPAAMAARMVQAAGFTIQQIAPSGDNPELAWVIALRPAETPTAAGAKQP</sequence>
<keyword evidence="2" id="KW-0489">Methyltransferase</keyword>
<feature type="transmembrane region" description="Helical" evidence="1">
    <location>
        <begin position="674"/>
        <end position="693"/>
    </location>
</feature>
<dbReference type="PANTHER" id="PTHR33406">
    <property type="entry name" value="MEMBRANE PROTEIN MJ1562-RELATED"/>
    <property type="match status" value="1"/>
</dbReference>
<keyword evidence="3" id="KW-1185">Reference proteome</keyword>
<dbReference type="EMBL" id="JALJRB010000015">
    <property type="protein sequence ID" value="MCJ8501609.1"/>
    <property type="molecule type" value="Genomic_DNA"/>
</dbReference>
<keyword evidence="1" id="KW-0472">Membrane</keyword>
<protein>
    <submittedName>
        <fullName evidence="2">Methyltransferase domain-containing protein</fullName>
    </submittedName>
</protein>
<dbReference type="Pfam" id="PF13489">
    <property type="entry name" value="Methyltransf_23"/>
    <property type="match status" value="1"/>
</dbReference>
<name>A0AA41R3H4_9BACT</name>
<dbReference type="Gene3D" id="3.40.50.150">
    <property type="entry name" value="Vaccinia Virus protein VP39"/>
    <property type="match status" value="1"/>
</dbReference>